<dbReference type="EMBL" id="OV696691">
    <property type="protein sequence ID" value="CAH1267540.1"/>
    <property type="molecule type" value="Genomic_DNA"/>
</dbReference>
<reference evidence="11" key="1">
    <citation type="submission" date="2022-01" db="EMBL/GenBank/DDBJ databases">
        <authorList>
            <person name="Braso-Vives M."/>
        </authorList>
    </citation>
    <scope>NUCLEOTIDE SEQUENCE</scope>
</reference>
<proteinExistence type="inferred from homology"/>
<keyword evidence="3" id="KW-0217">Developmental protein</keyword>
<evidence type="ECO:0000313" key="11">
    <source>
        <dbReference type="EMBL" id="CAH1267540.1"/>
    </source>
</evidence>
<dbReference type="PANTHER" id="PTHR24332:SF9">
    <property type="entry name" value="HOMEOTIC PROTEIN CAUDAL"/>
    <property type="match status" value="1"/>
</dbReference>
<evidence type="ECO:0000256" key="5">
    <source>
        <dbReference type="ARBA" id="ARBA00023155"/>
    </source>
</evidence>
<evidence type="ECO:0000256" key="9">
    <source>
        <dbReference type="SAM" id="MobiDB-lite"/>
    </source>
</evidence>
<gene>
    <name evidence="11" type="primary">CDX4</name>
    <name evidence="11" type="ORF">BLAG_LOCUS20859</name>
</gene>
<evidence type="ECO:0000313" key="12">
    <source>
        <dbReference type="Proteomes" id="UP000838412"/>
    </source>
</evidence>
<keyword evidence="4 7" id="KW-0238">DNA-binding</keyword>
<dbReference type="InterPro" id="IPR009057">
    <property type="entry name" value="Homeodomain-like_sf"/>
</dbReference>
<dbReference type="AlphaFoldDB" id="A0A8K0EY72"/>
<dbReference type="GO" id="GO:0005634">
    <property type="term" value="C:nucleus"/>
    <property type="evidence" value="ECO:0007669"/>
    <property type="project" value="UniProtKB-SubCell"/>
</dbReference>
<dbReference type="PRINTS" id="PR00024">
    <property type="entry name" value="HOMEOBOX"/>
</dbReference>
<comment type="similarity">
    <text evidence="2">Belongs to the Caudal homeobox family.</text>
</comment>
<evidence type="ECO:0000259" key="10">
    <source>
        <dbReference type="PROSITE" id="PS50071"/>
    </source>
</evidence>
<evidence type="ECO:0000256" key="6">
    <source>
        <dbReference type="ARBA" id="ARBA00023242"/>
    </source>
</evidence>
<dbReference type="Pfam" id="PF00046">
    <property type="entry name" value="Homeodomain"/>
    <property type="match status" value="1"/>
</dbReference>
<name>A0A8K0EY72_BRALA</name>
<dbReference type="InterPro" id="IPR001356">
    <property type="entry name" value="HD"/>
</dbReference>
<dbReference type="SMART" id="SM00389">
    <property type="entry name" value="HOX"/>
    <property type="match status" value="1"/>
</dbReference>
<feature type="domain" description="Homeobox" evidence="10">
    <location>
        <begin position="213"/>
        <end position="273"/>
    </location>
</feature>
<evidence type="ECO:0000256" key="1">
    <source>
        <dbReference type="ARBA" id="ARBA00004123"/>
    </source>
</evidence>
<evidence type="ECO:0000256" key="2">
    <source>
        <dbReference type="ARBA" id="ARBA00010341"/>
    </source>
</evidence>
<feature type="compositionally biased region" description="Polar residues" evidence="9">
    <location>
        <begin position="154"/>
        <end position="168"/>
    </location>
</feature>
<dbReference type="PRINTS" id="PR00031">
    <property type="entry name" value="HTHREPRESSR"/>
</dbReference>
<feature type="region of interest" description="Disordered" evidence="9">
    <location>
        <begin position="272"/>
        <end position="335"/>
    </location>
</feature>
<dbReference type="Gene3D" id="1.10.10.60">
    <property type="entry name" value="Homeodomain-like"/>
    <property type="match status" value="1"/>
</dbReference>
<dbReference type="OrthoDB" id="6159439at2759"/>
<evidence type="ECO:0000256" key="4">
    <source>
        <dbReference type="ARBA" id="ARBA00023125"/>
    </source>
</evidence>
<feature type="compositionally biased region" description="Gly residues" evidence="9">
    <location>
        <begin position="284"/>
        <end position="295"/>
    </location>
</feature>
<dbReference type="GO" id="GO:0030154">
    <property type="term" value="P:cell differentiation"/>
    <property type="evidence" value="ECO:0007669"/>
    <property type="project" value="TreeGrafter"/>
</dbReference>
<comment type="subcellular location">
    <subcellularLocation>
        <location evidence="1 7 8">Nucleus</location>
    </subcellularLocation>
</comment>
<dbReference type="InterPro" id="IPR017970">
    <property type="entry name" value="Homeobox_CS"/>
</dbReference>
<dbReference type="InterPro" id="IPR000047">
    <property type="entry name" value="HTH_motif"/>
</dbReference>
<keyword evidence="12" id="KW-1185">Reference proteome</keyword>
<dbReference type="GO" id="GO:0009887">
    <property type="term" value="P:animal organ morphogenesis"/>
    <property type="evidence" value="ECO:0007669"/>
    <property type="project" value="TreeGrafter"/>
</dbReference>
<dbReference type="GO" id="GO:0000981">
    <property type="term" value="F:DNA-binding transcription factor activity, RNA polymerase II-specific"/>
    <property type="evidence" value="ECO:0007669"/>
    <property type="project" value="InterPro"/>
</dbReference>
<accession>A0A8K0EY72</accession>
<dbReference type="InterPro" id="IPR006820">
    <property type="entry name" value="Caudal_activation_dom"/>
</dbReference>
<evidence type="ECO:0000256" key="3">
    <source>
        <dbReference type="ARBA" id="ARBA00022473"/>
    </source>
</evidence>
<dbReference type="PROSITE" id="PS00027">
    <property type="entry name" value="HOMEOBOX_1"/>
    <property type="match status" value="1"/>
</dbReference>
<dbReference type="InterPro" id="IPR020479">
    <property type="entry name" value="HD_metazoa"/>
</dbReference>
<dbReference type="Proteomes" id="UP000838412">
    <property type="component" value="Chromosome 6"/>
</dbReference>
<evidence type="ECO:0000256" key="7">
    <source>
        <dbReference type="PROSITE-ProRule" id="PRU00108"/>
    </source>
</evidence>
<protein>
    <submittedName>
        <fullName evidence="11">CDX4 protein</fullName>
    </submittedName>
</protein>
<sequence>MYRSFPRTNKSPACSTLKRSFCKHWKARHFSGRSPSAMYRHPSQGSYNLNPYNYATAHPAYPAEYGQYQVPPAVNAAGENLQQTAAAAAWQSAAAFGSQGPGQRPEEWDGRGYNCSAGTGLTAGPTGSCTAFPGMDYPVPVGCIQANSPAVSGVTTNSTNSQRPQHSRNPYDWMRKSNYSTSPPPVLSVRGMPPQGRKDGGRCEILGPDGKTRTKDKYRVVYSDHQRLELEKEFYSNKYITIKRKVQLANELGLSERQVKIWFQNRRAKQRKMAKRKELQHPGAQGGSDDGGGVMGEVSTLTVGHPAHQLTLPPSGVAASTLSNPPLPPSSSPLMTSAMTHAVTLPSCVPSS</sequence>
<dbReference type="CDD" id="cd00086">
    <property type="entry name" value="homeodomain"/>
    <property type="match status" value="1"/>
</dbReference>
<dbReference type="InterPro" id="IPR047152">
    <property type="entry name" value="Caudal_homeobox"/>
</dbReference>
<dbReference type="GO" id="GO:0009948">
    <property type="term" value="P:anterior/posterior axis specification"/>
    <property type="evidence" value="ECO:0007669"/>
    <property type="project" value="TreeGrafter"/>
</dbReference>
<feature type="DNA-binding region" description="Homeobox" evidence="7">
    <location>
        <begin position="215"/>
        <end position="274"/>
    </location>
</feature>
<dbReference type="FunFam" id="1.10.10.60:FF:000574">
    <property type="entry name" value="Homeobox protein CHOX-CAD2"/>
    <property type="match status" value="1"/>
</dbReference>
<dbReference type="PROSITE" id="PS50071">
    <property type="entry name" value="HOMEOBOX_2"/>
    <property type="match status" value="1"/>
</dbReference>
<keyword evidence="5 7" id="KW-0371">Homeobox</keyword>
<organism evidence="11 12">
    <name type="scientific">Branchiostoma lanceolatum</name>
    <name type="common">Common lancelet</name>
    <name type="synonym">Amphioxus lanceolatum</name>
    <dbReference type="NCBI Taxonomy" id="7740"/>
    <lineage>
        <taxon>Eukaryota</taxon>
        <taxon>Metazoa</taxon>
        <taxon>Chordata</taxon>
        <taxon>Cephalochordata</taxon>
        <taxon>Leptocardii</taxon>
        <taxon>Amphioxiformes</taxon>
        <taxon>Branchiostomatidae</taxon>
        <taxon>Branchiostoma</taxon>
    </lineage>
</organism>
<dbReference type="Pfam" id="PF04731">
    <property type="entry name" value="Caudal_act"/>
    <property type="match status" value="1"/>
</dbReference>
<feature type="region of interest" description="Disordered" evidence="9">
    <location>
        <begin position="154"/>
        <end position="210"/>
    </location>
</feature>
<dbReference type="GO" id="GO:0000977">
    <property type="term" value="F:RNA polymerase II transcription regulatory region sequence-specific DNA binding"/>
    <property type="evidence" value="ECO:0007669"/>
    <property type="project" value="TreeGrafter"/>
</dbReference>
<dbReference type="SUPFAM" id="SSF46689">
    <property type="entry name" value="Homeodomain-like"/>
    <property type="match status" value="1"/>
</dbReference>
<dbReference type="PANTHER" id="PTHR24332">
    <property type="entry name" value="HOMEOBOX PROTEIN CDX"/>
    <property type="match status" value="1"/>
</dbReference>
<keyword evidence="6 7" id="KW-0539">Nucleus</keyword>
<evidence type="ECO:0000256" key="8">
    <source>
        <dbReference type="RuleBase" id="RU000682"/>
    </source>
</evidence>